<sequence length="327" mass="34453">MTQRPNRPCECGECPTTPIRRRGRAAAVVALCLLFCLLVACSLAGCGAAAADGSPAEPSGDGGLVARALDDYSWDELAEVSARIAAAGSDEEGTAIAREFGILDESGAIADQVRRFLLTDGTVCEVRVVGVRHDEKADGSGKAGLTFLCAEVPAEARYNATDTVDGGWEASGLRAWLASDFKALLPKDLAGLLVPVRKLSNNVGFTQDVSAVTGTSDELWVPSAREVLGDVDWFTTEYQDGAAVFDDVLNAEGAQYQWFAQALAADGTAALTRTYKGASTGWWLRSVVPSSQWFGDAPYASYVMDTGYPEGQASPTETEGALVGFCL</sequence>
<keyword evidence="3" id="KW-1185">Reference proteome</keyword>
<protein>
    <submittedName>
        <fullName evidence="2">DUF6273 domain-containing protein</fullName>
    </submittedName>
</protein>
<evidence type="ECO:0000313" key="3">
    <source>
        <dbReference type="Proteomes" id="UP001431693"/>
    </source>
</evidence>
<dbReference type="EMBL" id="JASJEX010000001">
    <property type="protein sequence ID" value="MDJ1129018.1"/>
    <property type="molecule type" value="Genomic_DNA"/>
</dbReference>
<dbReference type="Proteomes" id="UP001431693">
    <property type="component" value="Unassembled WGS sequence"/>
</dbReference>
<evidence type="ECO:0000259" key="1">
    <source>
        <dbReference type="Pfam" id="PF19789"/>
    </source>
</evidence>
<dbReference type="Pfam" id="PF19789">
    <property type="entry name" value="DUF6273"/>
    <property type="match status" value="1"/>
</dbReference>
<proteinExistence type="predicted"/>
<dbReference type="RefSeq" id="WP_283712650.1">
    <property type="nucleotide sequence ID" value="NZ_JASJEW010000001.1"/>
</dbReference>
<evidence type="ECO:0000313" key="2">
    <source>
        <dbReference type="EMBL" id="MDJ1129018.1"/>
    </source>
</evidence>
<accession>A0ABT6ZIY7</accession>
<name>A0ABT6ZIY7_9ACTN</name>
<dbReference type="InterPro" id="IPR046240">
    <property type="entry name" value="DUF6273"/>
</dbReference>
<gene>
    <name evidence="2" type="ORF">QJ043_02825</name>
</gene>
<organism evidence="2 3">
    <name type="scientific">Kribbibacterium absianum</name>
    <dbReference type="NCBI Taxonomy" id="3044210"/>
    <lineage>
        <taxon>Bacteria</taxon>
        <taxon>Bacillati</taxon>
        <taxon>Actinomycetota</taxon>
        <taxon>Coriobacteriia</taxon>
        <taxon>Coriobacteriales</taxon>
        <taxon>Kribbibacteriaceae</taxon>
        <taxon>Kribbibacterium</taxon>
    </lineage>
</organism>
<reference evidence="2" key="1">
    <citation type="submission" date="2023-05" db="EMBL/GenBank/DDBJ databases">
        <title>[olsenella] sp. nov., isolated from a pig farm feces dump.</title>
        <authorList>
            <person name="Chang Y.-H."/>
        </authorList>
    </citation>
    <scope>NUCLEOTIDE SEQUENCE</scope>
    <source>
        <strain evidence="2">YH-ols2217</strain>
    </source>
</reference>
<comment type="caution">
    <text evidence="2">The sequence shown here is derived from an EMBL/GenBank/DDBJ whole genome shotgun (WGS) entry which is preliminary data.</text>
</comment>
<feature type="domain" description="DUF6273" evidence="1">
    <location>
        <begin position="146"/>
        <end position="290"/>
    </location>
</feature>